<sequence>MSGNSPFSPEQFRTRAYQQKEAFIFITVLQIIAILSTIFRLVRRIRIKKLSWDDGWAVGATLLCMGFVILGWVSYALAIKRLGKESMLEQPELGTTEILIAVLELAAIWASRISLSLSIWRILPKGRLKTVALAFSIGCFLVGSTIMTYHAVMLYSLRSETQWPAWRRWKVAGPQVIADILCSLFLVALPLYALSKMTSLPSSERRIILILFAGTLLSLGAGCGEVAATVVANVIGLVYGATVQAAVGLMVCNSLVIVTALLRLASRRRTLRSHHGAEVTIEGQTTHSDEQEYNSGEDPISLGGTRSTAQRMANTAWLSPESQLTEFGETQTYSYIMGSLPGGSEERAETSNSAFSHERNKRGS</sequence>
<accession>A0ABR2ZC02</accession>
<feature type="region of interest" description="Disordered" evidence="1">
    <location>
        <begin position="338"/>
        <end position="364"/>
    </location>
</feature>
<feature type="transmembrane region" description="Helical" evidence="2">
    <location>
        <begin position="22"/>
        <end position="42"/>
    </location>
</feature>
<gene>
    <name evidence="3" type="ORF">AAF712_014572</name>
</gene>
<keyword evidence="2" id="KW-0472">Membrane</keyword>
<keyword evidence="2" id="KW-1133">Transmembrane helix</keyword>
<keyword evidence="2" id="KW-0812">Transmembrane</keyword>
<name>A0ABR2ZC02_9AGAR</name>
<feature type="transmembrane region" description="Helical" evidence="2">
    <location>
        <begin position="54"/>
        <end position="78"/>
    </location>
</feature>
<dbReference type="PANTHER" id="PTHR33048:SF47">
    <property type="entry name" value="INTEGRAL MEMBRANE PROTEIN-RELATED"/>
    <property type="match status" value="1"/>
</dbReference>
<keyword evidence="4" id="KW-1185">Reference proteome</keyword>
<dbReference type="EMBL" id="JBBXMP010000280">
    <property type="protein sequence ID" value="KAL0058732.1"/>
    <property type="molecule type" value="Genomic_DNA"/>
</dbReference>
<reference evidence="3 4" key="1">
    <citation type="submission" date="2024-05" db="EMBL/GenBank/DDBJ databases">
        <title>A draft genome resource for the thread blight pathogen Marasmius tenuissimus strain MS-2.</title>
        <authorList>
            <person name="Yulfo-Soto G.E."/>
            <person name="Baruah I.K."/>
            <person name="Amoako-Attah I."/>
            <person name="Bukari Y."/>
            <person name="Meinhardt L.W."/>
            <person name="Bailey B.A."/>
            <person name="Cohen S.P."/>
        </authorList>
    </citation>
    <scope>NUCLEOTIDE SEQUENCE [LARGE SCALE GENOMIC DNA]</scope>
    <source>
        <strain evidence="3 4">MS-2</strain>
    </source>
</reference>
<evidence type="ECO:0000313" key="4">
    <source>
        <dbReference type="Proteomes" id="UP001437256"/>
    </source>
</evidence>
<evidence type="ECO:0000313" key="3">
    <source>
        <dbReference type="EMBL" id="KAL0058732.1"/>
    </source>
</evidence>
<feature type="transmembrane region" description="Helical" evidence="2">
    <location>
        <begin position="176"/>
        <end position="195"/>
    </location>
</feature>
<proteinExistence type="predicted"/>
<organism evidence="3 4">
    <name type="scientific">Marasmius tenuissimus</name>
    <dbReference type="NCBI Taxonomy" id="585030"/>
    <lineage>
        <taxon>Eukaryota</taxon>
        <taxon>Fungi</taxon>
        <taxon>Dikarya</taxon>
        <taxon>Basidiomycota</taxon>
        <taxon>Agaricomycotina</taxon>
        <taxon>Agaricomycetes</taxon>
        <taxon>Agaricomycetidae</taxon>
        <taxon>Agaricales</taxon>
        <taxon>Marasmiineae</taxon>
        <taxon>Marasmiaceae</taxon>
        <taxon>Marasmius</taxon>
    </lineage>
</organism>
<feature type="transmembrane region" description="Helical" evidence="2">
    <location>
        <begin position="98"/>
        <end position="120"/>
    </location>
</feature>
<feature type="transmembrane region" description="Helical" evidence="2">
    <location>
        <begin position="132"/>
        <end position="156"/>
    </location>
</feature>
<feature type="region of interest" description="Disordered" evidence="1">
    <location>
        <begin position="277"/>
        <end position="305"/>
    </location>
</feature>
<evidence type="ECO:0000256" key="2">
    <source>
        <dbReference type="SAM" id="Phobius"/>
    </source>
</evidence>
<evidence type="ECO:0008006" key="5">
    <source>
        <dbReference type="Google" id="ProtNLM"/>
    </source>
</evidence>
<protein>
    <recommendedName>
        <fullName evidence="5">Integral membrane protein</fullName>
    </recommendedName>
</protein>
<evidence type="ECO:0000256" key="1">
    <source>
        <dbReference type="SAM" id="MobiDB-lite"/>
    </source>
</evidence>
<feature type="transmembrane region" description="Helical" evidence="2">
    <location>
        <begin position="245"/>
        <end position="265"/>
    </location>
</feature>
<dbReference type="Proteomes" id="UP001437256">
    <property type="component" value="Unassembled WGS sequence"/>
</dbReference>
<dbReference type="InterPro" id="IPR052337">
    <property type="entry name" value="SAT4-like"/>
</dbReference>
<feature type="transmembrane region" description="Helical" evidence="2">
    <location>
        <begin position="207"/>
        <end position="239"/>
    </location>
</feature>
<comment type="caution">
    <text evidence="3">The sequence shown here is derived from an EMBL/GenBank/DDBJ whole genome shotgun (WGS) entry which is preliminary data.</text>
</comment>
<dbReference type="PANTHER" id="PTHR33048">
    <property type="entry name" value="PTH11-LIKE INTEGRAL MEMBRANE PROTEIN (AFU_ORTHOLOGUE AFUA_5G11245)"/>
    <property type="match status" value="1"/>
</dbReference>